<dbReference type="NCBIfam" id="TIGR00997">
    <property type="entry name" value="ispZ"/>
    <property type="match status" value="1"/>
</dbReference>
<evidence type="ECO:0000313" key="6">
    <source>
        <dbReference type="EMBL" id="ROV60736.1"/>
    </source>
</evidence>
<keyword evidence="3 5" id="KW-1133">Transmembrane helix</keyword>
<proteinExistence type="inferred from homology"/>
<protein>
    <recommendedName>
        <fullName evidence="5">Inner membrane-spanning protein YciB</fullName>
    </recommendedName>
</protein>
<comment type="function">
    <text evidence="5">Plays a role in cell envelope biogenesis, maintenance of cell envelope integrity and membrane homeostasis.</text>
</comment>
<dbReference type="GO" id="GO:0005886">
    <property type="term" value="C:plasma membrane"/>
    <property type="evidence" value="ECO:0007669"/>
    <property type="project" value="UniProtKB-SubCell"/>
</dbReference>
<sequence length="179" mass="20418">MKQLLDFIPLVIFFILYKAFDIYIATGALIAATAVQLAVTYALYKKIEKMQLVTFLLVAIFGSMTIVLHNDNFIKWKVTIIYTLFALGLIVSHLIGKSAIKSMLGKELSLPDQVWTKLTWAWTLFFSSCALLNLYVAFRLPLDVWVNFKVFGLLVATFIFTLLSGIYIYKQLPKQSDEE</sequence>
<evidence type="ECO:0000256" key="4">
    <source>
        <dbReference type="ARBA" id="ARBA00023136"/>
    </source>
</evidence>
<dbReference type="AlphaFoldDB" id="A0A3N3E233"/>
<comment type="caution">
    <text evidence="6">The sequence shown here is derived from an EMBL/GenBank/DDBJ whole genome shotgun (WGS) entry which is preliminary data.</text>
</comment>
<evidence type="ECO:0000256" key="5">
    <source>
        <dbReference type="HAMAP-Rule" id="MF_00189"/>
    </source>
</evidence>
<keyword evidence="4 5" id="KW-0472">Membrane</keyword>
<dbReference type="NCBIfam" id="NF001325">
    <property type="entry name" value="PRK00259.1-3"/>
    <property type="match status" value="1"/>
</dbReference>
<evidence type="ECO:0000313" key="7">
    <source>
        <dbReference type="Proteomes" id="UP000278792"/>
    </source>
</evidence>
<dbReference type="HAMAP" id="MF_00189">
    <property type="entry name" value="YciB"/>
    <property type="match status" value="1"/>
</dbReference>
<evidence type="ECO:0000256" key="3">
    <source>
        <dbReference type="ARBA" id="ARBA00022989"/>
    </source>
</evidence>
<dbReference type="InterPro" id="IPR006008">
    <property type="entry name" value="YciB"/>
</dbReference>
<name>A0A3N3E233_9VIBR</name>
<keyword evidence="5" id="KW-0997">Cell inner membrane</keyword>
<evidence type="ECO:0000256" key="2">
    <source>
        <dbReference type="ARBA" id="ARBA00022692"/>
    </source>
</evidence>
<dbReference type="PANTHER" id="PTHR36917:SF1">
    <property type="entry name" value="INNER MEMBRANE-SPANNING PROTEIN YCIB"/>
    <property type="match status" value="1"/>
</dbReference>
<dbReference type="PANTHER" id="PTHR36917">
    <property type="entry name" value="INTRACELLULAR SEPTATION PROTEIN A-RELATED"/>
    <property type="match status" value="1"/>
</dbReference>
<dbReference type="NCBIfam" id="NF001324">
    <property type="entry name" value="PRK00259.1-2"/>
    <property type="match status" value="1"/>
</dbReference>
<keyword evidence="2 5" id="KW-0812">Transmembrane</keyword>
<comment type="subcellular location">
    <subcellularLocation>
        <location evidence="5">Cell inner membrane</location>
        <topology evidence="5">Multi-pass membrane protein</topology>
    </subcellularLocation>
</comment>
<dbReference type="EMBL" id="RKIK01000017">
    <property type="protein sequence ID" value="ROV60736.1"/>
    <property type="molecule type" value="Genomic_DNA"/>
</dbReference>
<accession>A0A3N3E233</accession>
<dbReference type="Pfam" id="PF04279">
    <property type="entry name" value="IspA"/>
    <property type="match status" value="1"/>
</dbReference>
<dbReference type="RefSeq" id="WP_123781596.1">
    <property type="nucleotide sequence ID" value="NZ_RKIK01000017.1"/>
</dbReference>
<feature type="transmembrane region" description="Helical" evidence="5">
    <location>
        <begin position="20"/>
        <end position="44"/>
    </location>
</feature>
<reference evidence="6 7" key="1">
    <citation type="submission" date="2018-11" db="EMBL/GenBank/DDBJ databases">
        <title>Vibrio ponticus strain CAIM 1751 pathogenic for the snapper Lutjanus guttatus.</title>
        <authorList>
            <person name="Soto-Rodriguez S."/>
            <person name="Lozano-Olvera R."/>
            <person name="Gomez-Gil B."/>
        </authorList>
    </citation>
    <scope>NUCLEOTIDE SEQUENCE [LARGE SCALE GENOMIC DNA]</scope>
    <source>
        <strain evidence="6 7">CAIM 1751</strain>
    </source>
</reference>
<feature type="transmembrane region" description="Helical" evidence="5">
    <location>
        <begin position="120"/>
        <end position="138"/>
    </location>
</feature>
<gene>
    <name evidence="5" type="primary">yciB</name>
    <name evidence="6" type="ORF">EGH82_08265</name>
</gene>
<dbReference type="Proteomes" id="UP000278792">
    <property type="component" value="Unassembled WGS sequence"/>
</dbReference>
<organism evidence="6 7">
    <name type="scientific">Vibrio ponticus</name>
    <dbReference type="NCBI Taxonomy" id="265668"/>
    <lineage>
        <taxon>Bacteria</taxon>
        <taxon>Pseudomonadati</taxon>
        <taxon>Pseudomonadota</taxon>
        <taxon>Gammaproteobacteria</taxon>
        <taxon>Vibrionales</taxon>
        <taxon>Vibrionaceae</taxon>
        <taxon>Vibrio</taxon>
    </lineage>
</organism>
<feature type="transmembrane region" description="Helical" evidence="5">
    <location>
        <begin position="80"/>
        <end position="100"/>
    </location>
</feature>
<comment type="similarity">
    <text evidence="5">Belongs to the YciB family.</text>
</comment>
<evidence type="ECO:0000256" key="1">
    <source>
        <dbReference type="ARBA" id="ARBA00022475"/>
    </source>
</evidence>
<feature type="transmembrane region" description="Helical" evidence="5">
    <location>
        <begin position="150"/>
        <end position="169"/>
    </location>
</feature>
<keyword evidence="1 5" id="KW-1003">Cell membrane</keyword>
<feature type="transmembrane region" description="Helical" evidence="5">
    <location>
        <begin position="50"/>
        <end position="68"/>
    </location>
</feature>